<keyword evidence="11" id="KW-1185">Reference proteome</keyword>
<feature type="region of interest" description="Disordered" evidence="7">
    <location>
        <begin position="1"/>
        <end position="26"/>
    </location>
</feature>
<feature type="compositionally biased region" description="Low complexity" evidence="7">
    <location>
        <begin position="15"/>
        <end position="25"/>
    </location>
</feature>
<dbReference type="InterPro" id="IPR036236">
    <property type="entry name" value="Znf_C2H2_sf"/>
</dbReference>
<name>A0A251TQM2_HELAN</name>
<dbReference type="GO" id="GO:0005634">
    <property type="term" value="C:nucleus"/>
    <property type="evidence" value="ECO:0007669"/>
    <property type="project" value="UniProtKB-SubCell"/>
</dbReference>
<sequence>MSFLNLNLSENDFTSSSSPSLSPQSNAKRVFPCSYCQRKFYSSQALGGHQNAHKFERKLAKKNRVLNATVRPHSGYMSQPTSKSAGSTGPAVMMDQEHVGRFSANDFGNGLDYTYKGKNVHEEDSSQLDLTLRL</sequence>
<keyword evidence="2" id="KW-0479">Metal-binding</keyword>
<dbReference type="EMBL" id="CM007899">
    <property type="protein sequence ID" value="OTG12321.1"/>
    <property type="molecule type" value="Genomic_DNA"/>
</dbReference>
<dbReference type="PROSITE" id="PS00028">
    <property type="entry name" value="ZINC_FINGER_C2H2_1"/>
    <property type="match status" value="1"/>
</dbReference>
<feature type="domain" description="C2H2-type" evidence="8">
    <location>
        <begin position="31"/>
        <end position="58"/>
    </location>
</feature>
<evidence type="ECO:0000256" key="5">
    <source>
        <dbReference type="ARBA" id="ARBA00023242"/>
    </source>
</evidence>
<accession>A0A251TQM2</accession>
<evidence type="ECO:0000313" key="9">
    <source>
        <dbReference type="EMBL" id="KAF5787556.1"/>
    </source>
</evidence>
<keyword evidence="5" id="KW-0539">Nucleus</keyword>
<evidence type="ECO:0000256" key="6">
    <source>
        <dbReference type="PROSITE-ProRule" id="PRU00042"/>
    </source>
</evidence>
<dbReference type="EMBL" id="MNCJ02000325">
    <property type="protein sequence ID" value="KAF5787556.1"/>
    <property type="molecule type" value="Genomic_DNA"/>
</dbReference>
<feature type="compositionally biased region" description="Polar residues" evidence="7">
    <location>
        <begin position="76"/>
        <end position="87"/>
    </location>
</feature>
<dbReference type="PANTHER" id="PTHR47287">
    <property type="entry name" value="C2H2 AND C2HC ZINC FINGERS SUPERFAMILY PROTEIN"/>
    <property type="match status" value="1"/>
</dbReference>
<evidence type="ECO:0000313" key="11">
    <source>
        <dbReference type="Proteomes" id="UP000215914"/>
    </source>
</evidence>
<organism evidence="10 11">
    <name type="scientific">Helianthus annuus</name>
    <name type="common">Common sunflower</name>
    <dbReference type="NCBI Taxonomy" id="4232"/>
    <lineage>
        <taxon>Eukaryota</taxon>
        <taxon>Viridiplantae</taxon>
        <taxon>Streptophyta</taxon>
        <taxon>Embryophyta</taxon>
        <taxon>Tracheophyta</taxon>
        <taxon>Spermatophyta</taxon>
        <taxon>Magnoliopsida</taxon>
        <taxon>eudicotyledons</taxon>
        <taxon>Gunneridae</taxon>
        <taxon>Pentapetalae</taxon>
        <taxon>asterids</taxon>
        <taxon>campanulids</taxon>
        <taxon>Asterales</taxon>
        <taxon>Asteraceae</taxon>
        <taxon>Asteroideae</taxon>
        <taxon>Heliantheae alliance</taxon>
        <taxon>Heliantheae</taxon>
        <taxon>Helianthus</taxon>
    </lineage>
</organism>
<dbReference type="Gene3D" id="3.30.160.60">
    <property type="entry name" value="Classic Zinc Finger"/>
    <property type="match status" value="1"/>
</dbReference>
<dbReference type="GO" id="GO:0009788">
    <property type="term" value="P:negative regulation of abscisic acid-activated signaling pathway"/>
    <property type="evidence" value="ECO:0007669"/>
    <property type="project" value="InterPro"/>
</dbReference>
<evidence type="ECO:0000256" key="1">
    <source>
        <dbReference type="ARBA" id="ARBA00004123"/>
    </source>
</evidence>
<feature type="region of interest" description="Disordered" evidence="7">
    <location>
        <begin position="69"/>
        <end position="91"/>
    </location>
</feature>
<dbReference type="PROSITE" id="PS50157">
    <property type="entry name" value="ZINC_FINGER_C2H2_2"/>
    <property type="match status" value="1"/>
</dbReference>
<dbReference type="AlphaFoldDB" id="A0A251TQM2"/>
<feature type="compositionally biased region" description="Polar residues" evidence="7">
    <location>
        <begin position="1"/>
        <end position="14"/>
    </location>
</feature>
<keyword evidence="4" id="KW-0862">Zinc</keyword>
<evidence type="ECO:0000256" key="2">
    <source>
        <dbReference type="ARBA" id="ARBA00022723"/>
    </source>
</evidence>
<dbReference type="PANTHER" id="PTHR47287:SF15">
    <property type="entry name" value="ZINC FINGER PROTEIN 3-LIKE"/>
    <property type="match status" value="1"/>
</dbReference>
<dbReference type="InterPro" id="IPR013087">
    <property type="entry name" value="Znf_C2H2_type"/>
</dbReference>
<reference evidence="10" key="2">
    <citation type="submission" date="2017-02" db="EMBL/GenBank/DDBJ databases">
        <title>Sunflower complete genome.</title>
        <authorList>
            <person name="Langlade N."/>
            <person name="Munos S."/>
        </authorList>
    </citation>
    <scope>NUCLEOTIDE SEQUENCE [LARGE SCALE GENOMIC DNA]</scope>
    <source>
        <tissue evidence="10">Leaves</tissue>
    </source>
</reference>
<dbReference type="Proteomes" id="UP000215914">
    <property type="component" value="Chromosome 10"/>
</dbReference>
<evidence type="ECO:0000313" key="10">
    <source>
        <dbReference type="EMBL" id="OTG12321.1"/>
    </source>
</evidence>
<dbReference type="SUPFAM" id="SSF57667">
    <property type="entry name" value="beta-beta-alpha zinc fingers"/>
    <property type="match status" value="1"/>
</dbReference>
<dbReference type="OrthoDB" id="1933825at2759"/>
<reference evidence="9" key="3">
    <citation type="submission" date="2020-06" db="EMBL/GenBank/DDBJ databases">
        <title>Helianthus annuus Genome sequencing and assembly Release 2.</title>
        <authorList>
            <person name="Gouzy J."/>
            <person name="Langlade N."/>
            <person name="Munos S."/>
        </authorList>
    </citation>
    <scope>NUCLEOTIDE SEQUENCE</scope>
    <source>
        <tissue evidence="9">Leaves</tissue>
    </source>
</reference>
<keyword evidence="3 6" id="KW-0863">Zinc-finger</keyword>
<dbReference type="Gramene" id="mRNA:HanXRQr2_Chr10g0454121">
    <property type="protein sequence ID" value="CDS:HanXRQr2_Chr10g0454121.1"/>
    <property type="gene ID" value="HanXRQr2_Chr10g0454121"/>
</dbReference>
<dbReference type="InParanoid" id="A0A251TQM2"/>
<comment type="subcellular location">
    <subcellularLocation>
        <location evidence="1">Nucleus</location>
    </subcellularLocation>
</comment>
<dbReference type="OMA" id="YGWINGG"/>
<protein>
    <submittedName>
        <fullName evidence="10">Putative zinc finger, C2H2</fullName>
    </submittedName>
    <submittedName>
        <fullName evidence="9">Transcription factor C2H2 family</fullName>
    </submittedName>
</protein>
<dbReference type="InterPro" id="IPR044246">
    <property type="entry name" value="ZFP3-like"/>
</dbReference>
<proteinExistence type="predicted"/>
<evidence type="ECO:0000256" key="3">
    <source>
        <dbReference type="ARBA" id="ARBA00022771"/>
    </source>
</evidence>
<reference evidence="9 11" key="1">
    <citation type="journal article" date="2017" name="Nature">
        <title>The sunflower genome provides insights into oil metabolism, flowering and Asterid evolution.</title>
        <authorList>
            <person name="Badouin H."/>
            <person name="Gouzy J."/>
            <person name="Grassa C.J."/>
            <person name="Murat F."/>
            <person name="Staton S.E."/>
            <person name="Cottret L."/>
            <person name="Lelandais-Briere C."/>
            <person name="Owens G.L."/>
            <person name="Carrere S."/>
            <person name="Mayjonade B."/>
            <person name="Legrand L."/>
            <person name="Gill N."/>
            <person name="Kane N.C."/>
            <person name="Bowers J.E."/>
            <person name="Hubner S."/>
            <person name="Bellec A."/>
            <person name="Berard A."/>
            <person name="Berges H."/>
            <person name="Blanchet N."/>
            <person name="Boniface M.C."/>
            <person name="Brunel D."/>
            <person name="Catrice O."/>
            <person name="Chaidir N."/>
            <person name="Claudel C."/>
            <person name="Donnadieu C."/>
            <person name="Faraut T."/>
            <person name="Fievet G."/>
            <person name="Helmstetter N."/>
            <person name="King M."/>
            <person name="Knapp S.J."/>
            <person name="Lai Z."/>
            <person name="Le Paslier M.C."/>
            <person name="Lippi Y."/>
            <person name="Lorenzon L."/>
            <person name="Mandel J.R."/>
            <person name="Marage G."/>
            <person name="Marchand G."/>
            <person name="Marquand E."/>
            <person name="Bret-Mestries E."/>
            <person name="Morien E."/>
            <person name="Nambeesan S."/>
            <person name="Nguyen T."/>
            <person name="Pegot-Espagnet P."/>
            <person name="Pouilly N."/>
            <person name="Raftis F."/>
            <person name="Sallet E."/>
            <person name="Schiex T."/>
            <person name="Thomas J."/>
            <person name="Vandecasteele C."/>
            <person name="Vares D."/>
            <person name="Vear F."/>
            <person name="Vautrin S."/>
            <person name="Crespi M."/>
            <person name="Mangin B."/>
            <person name="Burke J.M."/>
            <person name="Salse J."/>
            <person name="Munos S."/>
            <person name="Vincourt P."/>
            <person name="Rieseberg L.H."/>
            <person name="Langlade N.B."/>
        </authorList>
    </citation>
    <scope>NUCLEOTIDE SEQUENCE [LARGE SCALE GENOMIC DNA]</scope>
    <source>
        <strain evidence="11">cv. SF193</strain>
        <tissue evidence="9">Leaves</tissue>
    </source>
</reference>
<gene>
    <name evidence="10" type="ORF">HannXRQ_Chr10g0308381</name>
    <name evidence="9" type="ORF">HanXRQr2_Chr10g0454121</name>
</gene>
<evidence type="ECO:0000259" key="8">
    <source>
        <dbReference type="PROSITE" id="PS50157"/>
    </source>
</evidence>
<evidence type="ECO:0000256" key="4">
    <source>
        <dbReference type="ARBA" id="ARBA00022833"/>
    </source>
</evidence>
<dbReference type="GO" id="GO:0008270">
    <property type="term" value="F:zinc ion binding"/>
    <property type="evidence" value="ECO:0007669"/>
    <property type="project" value="UniProtKB-KW"/>
</dbReference>
<evidence type="ECO:0000256" key="7">
    <source>
        <dbReference type="SAM" id="MobiDB-lite"/>
    </source>
</evidence>